<evidence type="ECO:0000313" key="8">
    <source>
        <dbReference type="EMBL" id="UFP93177.1"/>
    </source>
</evidence>
<evidence type="ECO:0000259" key="7">
    <source>
        <dbReference type="Pfam" id="PF10412"/>
    </source>
</evidence>
<evidence type="ECO:0000256" key="4">
    <source>
        <dbReference type="ARBA" id="ARBA00022989"/>
    </source>
</evidence>
<evidence type="ECO:0000313" key="9">
    <source>
        <dbReference type="Proteomes" id="UP001054846"/>
    </source>
</evidence>
<dbReference type="PANTHER" id="PTHR37937">
    <property type="entry name" value="CONJUGATIVE TRANSFER: DNA TRANSPORT"/>
    <property type="match status" value="1"/>
</dbReference>
<dbReference type="Gene3D" id="3.40.50.300">
    <property type="entry name" value="P-loop containing nucleotide triphosphate hydrolases"/>
    <property type="match status" value="2"/>
</dbReference>
<evidence type="ECO:0000256" key="1">
    <source>
        <dbReference type="ARBA" id="ARBA00004651"/>
    </source>
</evidence>
<name>A0ABY3PI04_9CYAN</name>
<dbReference type="PANTHER" id="PTHR37937:SF1">
    <property type="entry name" value="CONJUGATIVE TRANSFER: DNA TRANSPORT"/>
    <property type="match status" value="1"/>
</dbReference>
<organism evidence="8 9">
    <name type="scientific">Gloeobacter morelensis MG652769</name>
    <dbReference type="NCBI Taxonomy" id="2781736"/>
    <lineage>
        <taxon>Bacteria</taxon>
        <taxon>Bacillati</taxon>
        <taxon>Cyanobacteriota</taxon>
        <taxon>Cyanophyceae</taxon>
        <taxon>Gloeobacterales</taxon>
        <taxon>Gloeobacteraceae</taxon>
        <taxon>Gloeobacter</taxon>
        <taxon>Gloeobacter morelensis</taxon>
    </lineage>
</organism>
<dbReference type="CDD" id="cd01127">
    <property type="entry name" value="TrwB_TraG_TraD_VirD4"/>
    <property type="match status" value="1"/>
</dbReference>
<protein>
    <submittedName>
        <fullName evidence="8">Type IV secretory system conjugative DNA transfer family protein</fullName>
    </submittedName>
</protein>
<dbReference type="RefSeq" id="WP_230840178.1">
    <property type="nucleotide sequence ID" value="NZ_CP063845.1"/>
</dbReference>
<comment type="subcellular location">
    <subcellularLocation>
        <location evidence="1">Cell membrane</location>
        <topology evidence="1">Multi-pass membrane protein</topology>
    </subcellularLocation>
</comment>
<keyword evidence="9" id="KW-1185">Reference proteome</keyword>
<dbReference type="InterPro" id="IPR019476">
    <property type="entry name" value="T4SS_TraD_DNA-bd"/>
</dbReference>
<evidence type="ECO:0000256" key="3">
    <source>
        <dbReference type="ARBA" id="ARBA00022692"/>
    </source>
</evidence>
<keyword evidence="2" id="KW-1003">Cell membrane</keyword>
<feature type="domain" description="Type IV secretion system coupling protein TraD DNA-binding" evidence="7">
    <location>
        <begin position="80"/>
        <end position="459"/>
    </location>
</feature>
<keyword evidence="3" id="KW-0812">Transmembrane</keyword>
<feature type="region of interest" description="Disordered" evidence="6">
    <location>
        <begin position="418"/>
        <end position="437"/>
    </location>
</feature>
<evidence type="ECO:0000256" key="5">
    <source>
        <dbReference type="ARBA" id="ARBA00023136"/>
    </source>
</evidence>
<proteinExistence type="predicted"/>
<keyword evidence="4" id="KW-1133">Transmembrane helix</keyword>
<dbReference type="Proteomes" id="UP001054846">
    <property type="component" value="Chromosome"/>
</dbReference>
<evidence type="ECO:0000256" key="2">
    <source>
        <dbReference type="ARBA" id="ARBA00022475"/>
    </source>
</evidence>
<gene>
    <name evidence="8" type="ORF">ISF26_15350</name>
</gene>
<dbReference type="InterPro" id="IPR027417">
    <property type="entry name" value="P-loop_NTPase"/>
</dbReference>
<sequence length="538" mass="58662">MENDWTNYALLAGLGAAALWVSRSRRGALPRSASGRWAGAKEREYARRTARRQQERRAKNKVALQINPGGRGERVIPVPHAERGVLAMGQPGSGKTYSAIDPLIRSALRQGFPLVLYDFKYPTQTRRLFAYARHLGYTVQVFAPGFAESAVFNPLDLLASAEDSETARQLAEVLNRNFKLAQQKGGEDAFFGPAGDQLAEAVLLTAKASPYPDLLMVQSLLSLDQLPQRLQKAEHLSSWVKASYGQFLSAASSEKTAASIVATASALFTRFLKPQVARSFAGPSAIDFDLSGKKLLVLGVDRTRRDVVLPLVATLLHMLVQFNTHERRTDPLVLALDELPTLYLPALVNWLNENREDGLVSVLGLQNLAQLERTYGKETAQAIFGACATKFLFNPGEKDSAQYISDMLGHESILQRSISRNTGKGGPSRTHSQSEKTRPLLEASGLLKLGQGHCILLNPEYGSGKEAGVPMRLAVRLDPGEMAIAELAEKLWSTQQPELLTNSPPVSAQALAERQAAAEHFLSLAAADTSTVRSVPLF</sequence>
<reference evidence="8 9" key="1">
    <citation type="journal article" date="2021" name="Genome Biol. Evol.">
        <title>Complete Genome Sequencing of a Novel Gloeobacter Species from a Waterfall Cave in Mexico.</title>
        <authorList>
            <person name="Saw J.H."/>
            <person name="Cardona T."/>
            <person name="Montejano G."/>
        </authorList>
    </citation>
    <scope>NUCLEOTIDE SEQUENCE [LARGE SCALE GENOMIC DNA]</scope>
    <source>
        <strain evidence="8">MG652769</strain>
    </source>
</reference>
<dbReference type="SUPFAM" id="SSF52540">
    <property type="entry name" value="P-loop containing nucleoside triphosphate hydrolases"/>
    <property type="match status" value="1"/>
</dbReference>
<keyword evidence="5" id="KW-0472">Membrane</keyword>
<dbReference type="InterPro" id="IPR051539">
    <property type="entry name" value="T4SS-coupling_protein"/>
</dbReference>
<dbReference type="Pfam" id="PF10412">
    <property type="entry name" value="TrwB_AAD_bind"/>
    <property type="match status" value="1"/>
</dbReference>
<accession>A0ABY3PI04</accession>
<dbReference type="EMBL" id="CP063845">
    <property type="protein sequence ID" value="UFP93177.1"/>
    <property type="molecule type" value="Genomic_DNA"/>
</dbReference>
<evidence type="ECO:0000256" key="6">
    <source>
        <dbReference type="SAM" id="MobiDB-lite"/>
    </source>
</evidence>